<dbReference type="PANTHER" id="PTHR37833:SF1">
    <property type="entry name" value="SIGNAL PEPTIDE PROTEIN"/>
    <property type="match status" value="1"/>
</dbReference>
<accession>A0A8J2UIJ9</accession>
<reference evidence="2" key="2">
    <citation type="submission" date="2020-09" db="EMBL/GenBank/DDBJ databases">
        <authorList>
            <person name="Sun Q."/>
            <person name="Zhou Y."/>
        </authorList>
    </citation>
    <scope>NUCLEOTIDE SEQUENCE</scope>
    <source>
        <strain evidence="2">CGMCC 1.15448</strain>
    </source>
</reference>
<feature type="chain" id="PRO_5035272385" description="DUF1573 domain-containing protein" evidence="1">
    <location>
        <begin position="20"/>
        <end position="152"/>
    </location>
</feature>
<dbReference type="RefSeq" id="WP_188937393.1">
    <property type="nucleotide sequence ID" value="NZ_BMJC01000006.1"/>
</dbReference>
<feature type="signal peptide" evidence="1">
    <location>
        <begin position="1"/>
        <end position="19"/>
    </location>
</feature>
<dbReference type="InterPro" id="IPR011467">
    <property type="entry name" value="DUF1573"/>
</dbReference>
<proteinExistence type="predicted"/>
<dbReference type="Proteomes" id="UP000607559">
    <property type="component" value="Unassembled WGS sequence"/>
</dbReference>
<dbReference type="Pfam" id="PF07610">
    <property type="entry name" value="DUF1573"/>
    <property type="match status" value="1"/>
</dbReference>
<gene>
    <name evidence="2" type="ORF">GCM10011511_52520</name>
</gene>
<evidence type="ECO:0000313" key="3">
    <source>
        <dbReference type="Proteomes" id="UP000607559"/>
    </source>
</evidence>
<evidence type="ECO:0000313" key="2">
    <source>
        <dbReference type="EMBL" id="GGB22144.1"/>
    </source>
</evidence>
<dbReference type="Gene3D" id="2.60.40.10">
    <property type="entry name" value="Immunoglobulins"/>
    <property type="match status" value="1"/>
</dbReference>
<organism evidence="2 3">
    <name type="scientific">Puia dinghuensis</name>
    <dbReference type="NCBI Taxonomy" id="1792502"/>
    <lineage>
        <taxon>Bacteria</taxon>
        <taxon>Pseudomonadati</taxon>
        <taxon>Bacteroidota</taxon>
        <taxon>Chitinophagia</taxon>
        <taxon>Chitinophagales</taxon>
        <taxon>Chitinophagaceae</taxon>
        <taxon>Puia</taxon>
    </lineage>
</organism>
<keyword evidence="1" id="KW-0732">Signal</keyword>
<dbReference type="PANTHER" id="PTHR37833">
    <property type="entry name" value="LIPOPROTEIN-RELATED"/>
    <property type="match status" value="1"/>
</dbReference>
<keyword evidence="3" id="KW-1185">Reference proteome</keyword>
<sequence length="152" mass="16040">MKKIAIVISLFATSLAVRAQAVNIGGTALPRPADMLQVKDNSHNFGKIPQGRPATTTFEIVNTGSTPLKLDNVQASCGCTTPVWSREPIEAGGTAKIVVGYNAYAKGPFTKTVTIVYNTSMTKTLTISGEVYEAPASSAPENASVQLLKQIN</sequence>
<protein>
    <recommendedName>
        <fullName evidence="4">DUF1573 domain-containing protein</fullName>
    </recommendedName>
</protein>
<evidence type="ECO:0008006" key="4">
    <source>
        <dbReference type="Google" id="ProtNLM"/>
    </source>
</evidence>
<evidence type="ECO:0000256" key="1">
    <source>
        <dbReference type="SAM" id="SignalP"/>
    </source>
</evidence>
<dbReference type="EMBL" id="BMJC01000006">
    <property type="protein sequence ID" value="GGB22144.1"/>
    <property type="molecule type" value="Genomic_DNA"/>
</dbReference>
<reference evidence="2" key="1">
    <citation type="journal article" date="2014" name="Int. J. Syst. Evol. Microbiol.">
        <title>Complete genome sequence of Corynebacterium casei LMG S-19264T (=DSM 44701T), isolated from a smear-ripened cheese.</title>
        <authorList>
            <consortium name="US DOE Joint Genome Institute (JGI-PGF)"/>
            <person name="Walter F."/>
            <person name="Albersmeier A."/>
            <person name="Kalinowski J."/>
            <person name="Ruckert C."/>
        </authorList>
    </citation>
    <scope>NUCLEOTIDE SEQUENCE</scope>
    <source>
        <strain evidence="2">CGMCC 1.15448</strain>
    </source>
</reference>
<comment type="caution">
    <text evidence="2">The sequence shown here is derived from an EMBL/GenBank/DDBJ whole genome shotgun (WGS) entry which is preliminary data.</text>
</comment>
<dbReference type="AlphaFoldDB" id="A0A8J2UIJ9"/>
<dbReference type="InterPro" id="IPR013783">
    <property type="entry name" value="Ig-like_fold"/>
</dbReference>
<name>A0A8J2UIJ9_9BACT</name>